<evidence type="ECO:0000313" key="2">
    <source>
        <dbReference type="Proteomes" id="UP001420932"/>
    </source>
</evidence>
<gene>
    <name evidence="1" type="ORF">Syun_025881</name>
</gene>
<sequence>MAIKILMDLSMATGKKSFIIINTMSLPKPFATVLTLKVCTLPSMFIFFLKTHLHPMVLPPSGKSTKFLTWLSYMDCISEFVALSHLSESGPDIAS</sequence>
<name>A0AAP0HW64_9MAGN</name>
<dbReference type="Proteomes" id="UP001420932">
    <property type="component" value="Unassembled WGS sequence"/>
</dbReference>
<keyword evidence="2" id="KW-1185">Reference proteome</keyword>
<proteinExistence type="predicted"/>
<dbReference type="EMBL" id="JBBNAF010000011">
    <property type="protein sequence ID" value="KAK9098836.1"/>
    <property type="molecule type" value="Genomic_DNA"/>
</dbReference>
<evidence type="ECO:0000313" key="1">
    <source>
        <dbReference type="EMBL" id="KAK9098836.1"/>
    </source>
</evidence>
<protein>
    <submittedName>
        <fullName evidence="1">Uncharacterized protein</fullName>
    </submittedName>
</protein>
<reference evidence="1 2" key="1">
    <citation type="submission" date="2024-01" db="EMBL/GenBank/DDBJ databases">
        <title>Genome assemblies of Stephania.</title>
        <authorList>
            <person name="Yang L."/>
        </authorList>
    </citation>
    <scope>NUCLEOTIDE SEQUENCE [LARGE SCALE GENOMIC DNA]</scope>
    <source>
        <strain evidence="1">YNDBR</strain>
        <tissue evidence="1">Leaf</tissue>
    </source>
</reference>
<dbReference type="AlphaFoldDB" id="A0AAP0HW64"/>
<comment type="caution">
    <text evidence="1">The sequence shown here is derived from an EMBL/GenBank/DDBJ whole genome shotgun (WGS) entry which is preliminary data.</text>
</comment>
<organism evidence="1 2">
    <name type="scientific">Stephania yunnanensis</name>
    <dbReference type="NCBI Taxonomy" id="152371"/>
    <lineage>
        <taxon>Eukaryota</taxon>
        <taxon>Viridiplantae</taxon>
        <taxon>Streptophyta</taxon>
        <taxon>Embryophyta</taxon>
        <taxon>Tracheophyta</taxon>
        <taxon>Spermatophyta</taxon>
        <taxon>Magnoliopsida</taxon>
        <taxon>Ranunculales</taxon>
        <taxon>Menispermaceae</taxon>
        <taxon>Menispermoideae</taxon>
        <taxon>Cissampelideae</taxon>
        <taxon>Stephania</taxon>
    </lineage>
</organism>
<accession>A0AAP0HW64</accession>